<feature type="transmembrane region" description="Helical" evidence="1">
    <location>
        <begin position="147"/>
        <end position="171"/>
    </location>
</feature>
<dbReference type="AlphaFoldDB" id="A0A6L2JEB0"/>
<dbReference type="EMBL" id="BKCJ010000677">
    <property type="protein sequence ID" value="GEU35323.1"/>
    <property type="molecule type" value="Genomic_DNA"/>
</dbReference>
<sequence>MDDDLFTYNVNIPELSYSLSVDEQMGNLDNGNLDVYDRKLCYDECEKIYAKAVIFIKKRLSYKYQFKEYMEIKKQKEVYGLDAGMQYDPSSIDFNECLPFKLSNYKTMDWYTKNMLLIYYTIWDDKEDSRLTMNIKMLGYMNGTKTIHGWLICLGWIMVLGWNLVMILNMFSSHFASRIDMLSGPLAIGKRKNTNDYETQGNVGCFDEHKIIGDDDDDISDLEDYLIRKEPPYFVNEEVERSEERICKLHGIPYVKPPTWKSEKFKVVKYSFGPAE</sequence>
<keyword evidence="1" id="KW-0472">Membrane</keyword>
<protein>
    <submittedName>
        <fullName evidence="2">Uncharacterized protein</fullName>
    </submittedName>
</protein>
<accession>A0A6L2JEB0</accession>
<reference evidence="2" key="1">
    <citation type="journal article" date="2019" name="Sci. Rep.">
        <title>Draft genome of Tanacetum cinerariifolium, the natural source of mosquito coil.</title>
        <authorList>
            <person name="Yamashiro T."/>
            <person name="Shiraishi A."/>
            <person name="Satake H."/>
            <person name="Nakayama K."/>
        </authorList>
    </citation>
    <scope>NUCLEOTIDE SEQUENCE</scope>
</reference>
<gene>
    <name evidence="2" type="ORF">Tci_007301</name>
</gene>
<evidence type="ECO:0000256" key="1">
    <source>
        <dbReference type="SAM" id="Phobius"/>
    </source>
</evidence>
<comment type="caution">
    <text evidence="2">The sequence shown here is derived from an EMBL/GenBank/DDBJ whole genome shotgun (WGS) entry which is preliminary data.</text>
</comment>
<name>A0A6L2JEB0_TANCI</name>
<keyword evidence="1" id="KW-1133">Transmembrane helix</keyword>
<organism evidence="2">
    <name type="scientific">Tanacetum cinerariifolium</name>
    <name type="common">Dalmatian daisy</name>
    <name type="synonym">Chrysanthemum cinerariifolium</name>
    <dbReference type="NCBI Taxonomy" id="118510"/>
    <lineage>
        <taxon>Eukaryota</taxon>
        <taxon>Viridiplantae</taxon>
        <taxon>Streptophyta</taxon>
        <taxon>Embryophyta</taxon>
        <taxon>Tracheophyta</taxon>
        <taxon>Spermatophyta</taxon>
        <taxon>Magnoliopsida</taxon>
        <taxon>eudicotyledons</taxon>
        <taxon>Gunneridae</taxon>
        <taxon>Pentapetalae</taxon>
        <taxon>asterids</taxon>
        <taxon>campanulids</taxon>
        <taxon>Asterales</taxon>
        <taxon>Asteraceae</taxon>
        <taxon>Asteroideae</taxon>
        <taxon>Anthemideae</taxon>
        <taxon>Anthemidinae</taxon>
        <taxon>Tanacetum</taxon>
    </lineage>
</organism>
<proteinExistence type="predicted"/>
<keyword evidence="1" id="KW-0812">Transmembrane</keyword>
<evidence type="ECO:0000313" key="2">
    <source>
        <dbReference type="EMBL" id="GEU35323.1"/>
    </source>
</evidence>